<dbReference type="Proteomes" id="UP000649179">
    <property type="component" value="Unassembled WGS sequence"/>
</dbReference>
<dbReference type="GO" id="GO:0009252">
    <property type="term" value="P:peptidoglycan biosynthetic process"/>
    <property type="evidence" value="ECO:0007669"/>
    <property type="project" value="UniProtKB-UniRule"/>
</dbReference>
<evidence type="ECO:0000256" key="8">
    <source>
        <dbReference type="ARBA" id="ARBA00023306"/>
    </source>
</evidence>
<dbReference type="AlphaFoldDB" id="A0A917BFV9"/>
<dbReference type="PANTHER" id="PTHR43024">
    <property type="entry name" value="UDP-N-ACETYLMURAMOYL-TRIPEPTIDE--D-ALANYL-D-ALANINE LIGASE"/>
    <property type="match status" value="1"/>
</dbReference>
<dbReference type="RefSeq" id="WP_188778683.1">
    <property type="nucleotide sequence ID" value="NZ_BMKQ01000001.1"/>
</dbReference>
<feature type="domain" description="Mur ligase N-terminal catalytic" evidence="12">
    <location>
        <begin position="30"/>
        <end position="74"/>
    </location>
</feature>
<dbReference type="PANTHER" id="PTHR43024:SF1">
    <property type="entry name" value="UDP-N-ACETYLMURAMOYL-TRIPEPTIDE--D-ALANYL-D-ALANINE LIGASE"/>
    <property type="match status" value="1"/>
</dbReference>
<keyword evidence="16" id="KW-1185">Reference proteome</keyword>
<dbReference type="Pfam" id="PF08245">
    <property type="entry name" value="Mur_ligase_M"/>
    <property type="match status" value="1"/>
</dbReference>
<feature type="domain" description="Mur ligase central" evidence="14">
    <location>
        <begin position="108"/>
        <end position="295"/>
    </location>
</feature>
<proteinExistence type="inferred from homology"/>
<dbReference type="GO" id="GO:0005524">
    <property type="term" value="F:ATP binding"/>
    <property type="evidence" value="ECO:0007669"/>
    <property type="project" value="UniProtKB-UniRule"/>
</dbReference>
<dbReference type="SUPFAM" id="SSF53623">
    <property type="entry name" value="MurD-like peptide ligases, catalytic domain"/>
    <property type="match status" value="1"/>
</dbReference>
<comment type="caution">
    <text evidence="15">The sequence shown here is derived from an EMBL/GenBank/DDBJ whole genome shotgun (WGS) entry which is preliminary data.</text>
</comment>
<keyword evidence="8 10" id="KW-0131">Cell cycle</keyword>
<keyword evidence="7 10" id="KW-0573">Peptidoglycan synthesis</keyword>
<dbReference type="Pfam" id="PF02875">
    <property type="entry name" value="Mur_ligase_C"/>
    <property type="match status" value="1"/>
</dbReference>
<dbReference type="InterPro" id="IPR035911">
    <property type="entry name" value="MurE/MurF_N"/>
</dbReference>
<keyword evidence="2 10" id="KW-0436">Ligase</keyword>
<dbReference type="InterPro" id="IPR036615">
    <property type="entry name" value="Mur_ligase_C_dom_sf"/>
</dbReference>
<dbReference type="HAMAP" id="MF_02019">
    <property type="entry name" value="MurF"/>
    <property type="match status" value="1"/>
</dbReference>
<dbReference type="GO" id="GO:0071555">
    <property type="term" value="P:cell wall organization"/>
    <property type="evidence" value="ECO:0007669"/>
    <property type="project" value="UniProtKB-KW"/>
</dbReference>
<keyword evidence="4 10" id="KW-0547">Nucleotide-binding</keyword>
<accession>A0A917BFV9</accession>
<dbReference type="Pfam" id="PF01225">
    <property type="entry name" value="Mur_ligase"/>
    <property type="match status" value="1"/>
</dbReference>
<evidence type="ECO:0000256" key="7">
    <source>
        <dbReference type="ARBA" id="ARBA00022984"/>
    </source>
</evidence>
<dbReference type="SUPFAM" id="SSF53244">
    <property type="entry name" value="MurD-like peptide ligases, peptide-binding domain"/>
    <property type="match status" value="1"/>
</dbReference>
<dbReference type="Gene3D" id="3.40.1390.10">
    <property type="entry name" value="MurE/MurF, N-terminal domain"/>
    <property type="match status" value="1"/>
</dbReference>
<evidence type="ECO:0000256" key="10">
    <source>
        <dbReference type="HAMAP-Rule" id="MF_02019"/>
    </source>
</evidence>
<evidence type="ECO:0000256" key="11">
    <source>
        <dbReference type="RuleBase" id="RU004136"/>
    </source>
</evidence>
<evidence type="ECO:0000313" key="16">
    <source>
        <dbReference type="Proteomes" id="UP000649179"/>
    </source>
</evidence>
<dbReference type="InterPro" id="IPR004101">
    <property type="entry name" value="Mur_ligase_C"/>
</dbReference>
<comment type="similarity">
    <text evidence="10">Belongs to the MurCDEF family. MurF subfamily.</text>
</comment>
<keyword evidence="6 10" id="KW-0133">Cell shape</keyword>
<feature type="domain" description="Mur ligase C-terminal" evidence="13">
    <location>
        <begin position="319"/>
        <end position="445"/>
    </location>
</feature>
<organism evidence="15 16">
    <name type="scientific">Marmoricola endophyticus</name>
    <dbReference type="NCBI Taxonomy" id="2040280"/>
    <lineage>
        <taxon>Bacteria</taxon>
        <taxon>Bacillati</taxon>
        <taxon>Actinomycetota</taxon>
        <taxon>Actinomycetes</taxon>
        <taxon>Propionibacteriales</taxon>
        <taxon>Nocardioidaceae</taxon>
        <taxon>Marmoricola</taxon>
    </lineage>
</organism>
<keyword evidence="5 10" id="KW-0067">ATP-binding</keyword>
<reference evidence="15" key="2">
    <citation type="submission" date="2020-09" db="EMBL/GenBank/DDBJ databases">
        <authorList>
            <person name="Sun Q."/>
            <person name="Zhou Y."/>
        </authorList>
    </citation>
    <scope>NUCLEOTIDE SEQUENCE</scope>
    <source>
        <strain evidence="15">CGMCC 1.16067</strain>
    </source>
</reference>
<evidence type="ECO:0000256" key="9">
    <source>
        <dbReference type="ARBA" id="ARBA00023316"/>
    </source>
</evidence>
<dbReference type="NCBIfam" id="TIGR01143">
    <property type="entry name" value="murF"/>
    <property type="match status" value="1"/>
</dbReference>
<protein>
    <recommendedName>
        <fullName evidence="10 11">UDP-N-acetylmuramoyl-tripeptide--D-alanyl-D-alanine ligase</fullName>
        <ecNumber evidence="10 11">6.3.2.10</ecNumber>
    </recommendedName>
    <alternativeName>
        <fullName evidence="10">D-alanyl-D-alanine-adding enzyme</fullName>
    </alternativeName>
</protein>
<evidence type="ECO:0000256" key="2">
    <source>
        <dbReference type="ARBA" id="ARBA00022598"/>
    </source>
</evidence>
<comment type="pathway">
    <text evidence="10 11">Cell wall biogenesis; peptidoglycan biosynthesis.</text>
</comment>
<evidence type="ECO:0000256" key="1">
    <source>
        <dbReference type="ARBA" id="ARBA00022490"/>
    </source>
</evidence>
<dbReference type="InterPro" id="IPR051046">
    <property type="entry name" value="MurCDEF_CellWall_CoF430Synth"/>
</dbReference>
<keyword evidence="3 10" id="KW-0132">Cell division</keyword>
<name>A0A917BFV9_9ACTN</name>
<dbReference type="EMBL" id="BMKQ01000001">
    <property type="protein sequence ID" value="GGF37968.1"/>
    <property type="molecule type" value="Genomic_DNA"/>
</dbReference>
<dbReference type="GO" id="GO:0008360">
    <property type="term" value="P:regulation of cell shape"/>
    <property type="evidence" value="ECO:0007669"/>
    <property type="project" value="UniProtKB-KW"/>
</dbReference>
<reference evidence="15" key="1">
    <citation type="journal article" date="2014" name="Int. J. Syst. Evol. Microbiol.">
        <title>Complete genome sequence of Corynebacterium casei LMG S-19264T (=DSM 44701T), isolated from a smear-ripened cheese.</title>
        <authorList>
            <consortium name="US DOE Joint Genome Institute (JGI-PGF)"/>
            <person name="Walter F."/>
            <person name="Albersmeier A."/>
            <person name="Kalinowski J."/>
            <person name="Ruckert C."/>
        </authorList>
    </citation>
    <scope>NUCLEOTIDE SEQUENCE</scope>
    <source>
        <strain evidence="15">CGMCC 1.16067</strain>
    </source>
</reference>
<feature type="binding site" evidence="10">
    <location>
        <begin position="110"/>
        <end position="116"/>
    </location>
    <ligand>
        <name>ATP</name>
        <dbReference type="ChEBI" id="CHEBI:30616"/>
    </ligand>
</feature>
<keyword evidence="1 10" id="KW-0963">Cytoplasm</keyword>
<dbReference type="GO" id="GO:0051301">
    <property type="term" value="P:cell division"/>
    <property type="evidence" value="ECO:0007669"/>
    <property type="project" value="UniProtKB-KW"/>
</dbReference>
<dbReference type="SUPFAM" id="SSF63418">
    <property type="entry name" value="MurE/MurF N-terminal domain"/>
    <property type="match status" value="1"/>
</dbReference>
<dbReference type="GO" id="GO:0005737">
    <property type="term" value="C:cytoplasm"/>
    <property type="evidence" value="ECO:0007669"/>
    <property type="project" value="UniProtKB-SubCell"/>
</dbReference>
<evidence type="ECO:0000313" key="15">
    <source>
        <dbReference type="EMBL" id="GGF37968.1"/>
    </source>
</evidence>
<comment type="catalytic activity">
    <reaction evidence="10 11">
        <text>D-alanyl-D-alanine + UDP-N-acetyl-alpha-D-muramoyl-L-alanyl-gamma-D-glutamyl-meso-2,6-diaminopimelate + ATP = UDP-N-acetyl-alpha-D-muramoyl-L-alanyl-gamma-D-glutamyl-meso-2,6-diaminopimeloyl-D-alanyl-D-alanine + ADP + phosphate + H(+)</text>
        <dbReference type="Rhea" id="RHEA:28374"/>
        <dbReference type="ChEBI" id="CHEBI:15378"/>
        <dbReference type="ChEBI" id="CHEBI:30616"/>
        <dbReference type="ChEBI" id="CHEBI:43474"/>
        <dbReference type="ChEBI" id="CHEBI:57822"/>
        <dbReference type="ChEBI" id="CHEBI:61386"/>
        <dbReference type="ChEBI" id="CHEBI:83905"/>
        <dbReference type="ChEBI" id="CHEBI:456216"/>
        <dbReference type="EC" id="6.3.2.10"/>
    </reaction>
</comment>
<dbReference type="InterPro" id="IPR013221">
    <property type="entry name" value="Mur_ligase_cen"/>
</dbReference>
<dbReference type="GO" id="GO:0047480">
    <property type="term" value="F:UDP-N-acetylmuramoyl-tripeptide-D-alanyl-D-alanine ligase activity"/>
    <property type="evidence" value="ECO:0007669"/>
    <property type="project" value="UniProtKB-UniRule"/>
</dbReference>
<dbReference type="Gene3D" id="3.40.1190.10">
    <property type="entry name" value="Mur-like, catalytic domain"/>
    <property type="match status" value="1"/>
</dbReference>
<evidence type="ECO:0000256" key="3">
    <source>
        <dbReference type="ARBA" id="ARBA00022618"/>
    </source>
</evidence>
<keyword evidence="9 10" id="KW-0961">Cell wall biogenesis/degradation</keyword>
<evidence type="ECO:0000256" key="6">
    <source>
        <dbReference type="ARBA" id="ARBA00022960"/>
    </source>
</evidence>
<evidence type="ECO:0000256" key="4">
    <source>
        <dbReference type="ARBA" id="ARBA00022741"/>
    </source>
</evidence>
<sequence length="464" mass="47984">MIATSLSEIAALVGGALHGADAPVTAPAVIDSRLAEPGGLFVAFAGEHVDGHDYAEVARGAGAAGVLGSRPTDAPTVVVDDVQGALQTLARQRLARRRELGPLHVVAITGSQGKTSAKDLLGQVLRRSAPTVATQGSFNNELGLPLTVLRADEATRYLVLEMGARGIGHLADLCAIAPPDVSLVLNVGTAHIGEFGSRDAIAQAKGELVEALGPDGTAVLNADDHRVAAMAARTRGHVRTFGEGEGADVRLHDLVVDDLGRPSFALTASGRTEEVDLRLLGRHHAGNAAAAAAAALAVGVPLDRAAAALREVTAISRWRMELTERADGVRIVNDAYNANPESVRAALETLAGIGRRTGARTIAVLGEMAELGETSRAAHEATGALARELGVDHLVVVGEDSPAVWGLLEGARGWGSPHRARGVREAVDHLRETVRAPDVVLVKASHSVGLERVVDGLLAEEGTT</sequence>
<evidence type="ECO:0000259" key="12">
    <source>
        <dbReference type="Pfam" id="PF01225"/>
    </source>
</evidence>
<comment type="function">
    <text evidence="10 11">Involved in cell wall formation. Catalyzes the final step in the synthesis of UDP-N-acetylmuramoyl-pentapeptide, the precursor of murein.</text>
</comment>
<evidence type="ECO:0000259" key="13">
    <source>
        <dbReference type="Pfam" id="PF02875"/>
    </source>
</evidence>
<dbReference type="InterPro" id="IPR036565">
    <property type="entry name" value="Mur-like_cat_sf"/>
</dbReference>
<dbReference type="InterPro" id="IPR000713">
    <property type="entry name" value="Mur_ligase_N"/>
</dbReference>
<dbReference type="Gene3D" id="3.90.190.20">
    <property type="entry name" value="Mur ligase, C-terminal domain"/>
    <property type="match status" value="1"/>
</dbReference>
<evidence type="ECO:0000259" key="14">
    <source>
        <dbReference type="Pfam" id="PF08245"/>
    </source>
</evidence>
<dbReference type="EC" id="6.3.2.10" evidence="10 11"/>
<dbReference type="InterPro" id="IPR005863">
    <property type="entry name" value="UDP-N-AcMur_synth"/>
</dbReference>
<comment type="subcellular location">
    <subcellularLocation>
        <location evidence="10 11">Cytoplasm</location>
    </subcellularLocation>
</comment>
<evidence type="ECO:0000256" key="5">
    <source>
        <dbReference type="ARBA" id="ARBA00022840"/>
    </source>
</evidence>
<gene>
    <name evidence="10 15" type="primary">murF</name>
    <name evidence="15" type="ORF">GCM10011519_09390</name>
</gene>